<dbReference type="InterPro" id="IPR005025">
    <property type="entry name" value="FMN_Rdtase-like_dom"/>
</dbReference>
<dbReference type="PANTHER" id="PTHR30543">
    <property type="entry name" value="CHROMATE REDUCTASE"/>
    <property type="match status" value="1"/>
</dbReference>
<proteinExistence type="inferred from homology"/>
<dbReference type="GO" id="GO:0010181">
    <property type="term" value="F:FMN binding"/>
    <property type="evidence" value="ECO:0007669"/>
    <property type="project" value="TreeGrafter"/>
</dbReference>
<organism evidence="3">
    <name type="scientific">Ornithinibacillus sp. 4-3</name>
    <dbReference type="NCBI Taxonomy" id="3231488"/>
    <lineage>
        <taxon>Bacteria</taxon>
        <taxon>Bacillati</taxon>
        <taxon>Bacillota</taxon>
        <taxon>Bacilli</taxon>
        <taxon>Bacillales</taxon>
        <taxon>Bacillaceae</taxon>
        <taxon>Ornithinibacillus</taxon>
    </lineage>
</organism>
<reference evidence="3" key="1">
    <citation type="submission" date="2024-07" db="EMBL/GenBank/DDBJ databases">
        <title>Halotolerant mesophilic bacterium Ornithinibacillus sp. 4-3, sp. nov., isolated from soil.</title>
        <authorList>
            <person name="Sidarenka A.V."/>
            <person name="Guliayeva D.E."/>
            <person name="Leanovich S.I."/>
            <person name="Hileuskaya K.S."/>
            <person name="Akhremchuk A.E."/>
            <person name="Sikolenko M.A."/>
            <person name="Valentovich L.N."/>
        </authorList>
    </citation>
    <scope>NUCLEOTIDE SEQUENCE</scope>
    <source>
        <strain evidence="3">4-3</strain>
    </source>
</reference>
<dbReference type="Pfam" id="PF03358">
    <property type="entry name" value="FMN_red"/>
    <property type="match status" value="1"/>
</dbReference>
<evidence type="ECO:0000256" key="1">
    <source>
        <dbReference type="ARBA" id="ARBA00009428"/>
    </source>
</evidence>
<name>A0AB39HMC5_9BACI</name>
<dbReference type="Gene3D" id="3.40.50.360">
    <property type="match status" value="1"/>
</dbReference>
<dbReference type="EC" id="1.-.-.-" evidence="3"/>
<comment type="similarity">
    <text evidence="1">Belongs to the azoreductase type 2 family.</text>
</comment>
<accession>A0AB39HMC5</accession>
<protein>
    <submittedName>
        <fullName evidence="3">NADPH-dependent FMN reductase</fullName>
        <ecNumber evidence="3">1.-.-.-</ecNumber>
    </submittedName>
</protein>
<feature type="domain" description="NADPH-dependent FMN reductase-like" evidence="2">
    <location>
        <begin position="2"/>
        <end position="148"/>
    </location>
</feature>
<gene>
    <name evidence="3" type="ORF">AB4Y30_03895</name>
</gene>
<dbReference type="PANTHER" id="PTHR30543:SF21">
    <property type="entry name" value="NAD(P)H-DEPENDENT FMN REDUCTASE LOT6"/>
    <property type="match status" value="1"/>
</dbReference>
<dbReference type="InterPro" id="IPR050712">
    <property type="entry name" value="NAD(P)H-dep_reductase"/>
</dbReference>
<evidence type="ECO:0000313" key="3">
    <source>
        <dbReference type="EMBL" id="XDK33511.1"/>
    </source>
</evidence>
<dbReference type="RefSeq" id="WP_368654189.1">
    <property type="nucleotide sequence ID" value="NZ_CP162599.1"/>
</dbReference>
<dbReference type="SUPFAM" id="SSF52218">
    <property type="entry name" value="Flavoproteins"/>
    <property type="match status" value="1"/>
</dbReference>
<sequence>MTKIGIITGSTREVRVNLQVAEWVKNFADARGVNAEFEIIDIKESGLDRFNEAVPPLMTNKEYATDAHKTWSKKIDACDGFIFVTPEYNKNIPSGLKDHLDYLGSEWHHKAAGIVAYGSTLGIAASLALRTTLANLKVATVEPQGAFSLFNDFEEMKTFRPMDVHKPRFGELIDDVVAWSTALKTVR</sequence>
<evidence type="ECO:0000259" key="2">
    <source>
        <dbReference type="Pfam" id="PF03358"/>
    </source>
</evidence>
<dbReference type="EMBL" id="CP162599">
    <property type="protein sequence ID" value="XDK33511.1"/>
    <property type="molecule type" value="Genomic_DNA"/>
</dbReference>
<dbReference type="AlphaFoldDB" id="A0AB39HMC5"/>
<dbReference type="InterPro" id="IPR029039">
    <property type="entry name" value="Flavoprotein-like_sf"/>
</dbReference>
<dbReference type="GO" id="GO:0016491">
    <property type="term" value="F:oxidoreductase activity"/>
    <property type="evidence" value="ECO:0007669"/>
    <property type="project" value="UniProtKB-KW"/>
</dbReference>
<dbReference type="GO" id="GO:0005829">
    <property type="term" value="C:cytosol"/>
    <property type="evidence" value="ECO:0007669"/>
    <property type="project" value="TreeGrafter"/>
</dbReference>
<keyword evidence="3" id="KW-0560">Oxidoreductase</keyword>